<dbReference type="PANTHER" id="PTHR43370">
    <property type="entry name" value="SUGAR ABC TRANSPORTER INTEGRAL MEMBRANE PROTEIN-RELATED"/>
    <property type="match status" value="1"/>
</dbReference>
<dbReference type="AlphaFoldDB" id="A0A2A2FIY0"/>
<keyword evidence="5 6" id="KW-0472">Membrane</keyword>
<comment type="subcellular location">
    <subcellularLocation>
        <location evidence="1">Cell membrane</location>
        <topology evidence="1">Multi-pass membrane protein</topology>
    </subcellularLocation>
</comment>
<evidence type="ECO:0000256" key="3">
    <source>
        <dbReference type="ARBA" id="ARBA00022692"/>
    </source>
</evidence>
<keyword evidence="3 6" id="KW-0812">Transmembrane</keyword>
<feature type="transmembrane region" description="Helical" evidence="6">
    <location>
        <begin position="63"/>
        <end position="81"/>
    </location>
</feature>
<keyword evidence="8" id="KW-1185">Reference proteome</keyword>
<feature type="transmembrane region" description="Helical" evidence="6">
    <location>
        <begin position="151"/>
        <end position="175"/>
    </location>
</feature>
<evidence type="ECO:0000256" key="2">
    <source>
        <dbReference type="ARBA" id="ARBA00022475"/>
    </source>
</evidence>
<evidence type="ECO:0000256" key="6">
    <source>
        <dbReference type="SAM" id="Phobius"/>
    </source>
</evidence>
<dbReference type="Proteomes" id="UP000218083">
    <property type="component" value="Unassembled WGS sequence"/>
</dbReference>
<feature type="transmembrane region" description="Helical" evidence="6">
    <location>
        <begin position="93"/>
        <end position="115"/>
    </location>
</feature>
<dbReference type="RefSeq" id="WP_095635793.1">
    <property type="nucleotide sequence ID" value="NZ_NSKC01000002.1"/>
</dbReference>
<dbReference type="GO" id="GO:0005886">
    <property type="term" value="C:plasma membrane"/>
    <property type="evidence" value="ECO:0007669"/>
    <property type="project" value="UniProtKB-SubCell"/>
</dbReference>
<feature type="transmembrane region" description="Helical" evidence="6">
    <location>
        <begin position="21"/>
        <end position="43"/>
    </location>
</feature>
<feature type="transmembrane region" description="Helical" evidence="6">
    <location>
        <begin position="311"/>
        <end position="333"/>
    </location>
</feature>
<keyword evidence="4 6" id="KW-1133">Transmembrane helix</keyword>
<evidence type="ECO:0000313" key="7">
    <source>
        <dbReference type="EMBL" id="PAU84515.1"/>
    </source>
</evidence>
<keyword evidence="2" id="KW-1003">Cell membrane</keyword>
<feature type="transmembrane region" description="Helical" evidence="6">
    <location>
        <begin position="273"/>
        <end position="299"/>
    </location>
</feature>
<reference evidence="7 8" key="1">
    <citation type="submission" date="2017-08" db="EMBL/GenBank/DDBJ databases">
        <title>The strain WRN001 was isolated from Binhai saline alkaline soil, Tianjin, China.</title>
        <authorList>
            <person name="Liu D."/>
            <person name="Zhang G."/>
        </authorList>
    </citation>
    <scope>NUCLEOTIDE SEQUENCE [LARGE SCALE GENOMIC DNA]</scope>
    <source>
        <strain evidence="7 8">WN019</strain>
    </source>
</reference>
<feature type="transmembrane region" description="Helical" evidence="6">
    <location>
        <begin position="121"/>
        <end position="144"/>
    </location>
</feature>
<dbReference type="OrthoDB" id="372203at2157"/>
<feature type="transmembrane region" description="Helical" evidence="6">
    <location>
        <begin position="239"/>
        <end position="261"/>
    </location>
</feature>
<dbReference type="EMBL" id="NSKC01000002">
    <property type="protein sequence ID" value="PAU84515.1"/>
    <property type="molecule type" value="Genomic_DNA"/>
</dbReference>
<comment type="caution">
    <text evidence="7">The sequence shown here is derived from an EMBL/GenBank/DDBJ whole genome shotgun (WGS) entry which is preliminary data.</text>
</comment>
<dbReference type="InterPro" id="IPR001851">
    <property type="entry name" value="ABC_transp_permease"/>
</dbReference>
<evidence type="ECO:0000256" key="4">
    <source>
        <dbReference type="ARBA" id="ARBA00022989"/>
    </source>
</evidence>
<proteinExistence type="predicted"/>
<name>A0A2A2FIY0_9EURY</name>
<protein>
    <submittedName>
        <fullName evidence="7">Ribose ABC transporter permease</fullName>
    </submittedName>
</protein>
<dbReference type="GO" id="GO:0022857">
    <property type="term" value="F:transmembrane transporter activity"/>
    <property type="evidence" value="ECO:0007669"/>
    <property type="project" value="InterPro"/>
</dbReference>
<sequence>MRNPLADVSIPVLDDLVESDYVRSLIVGTVGVLGALLVLGTLFPDSVAGDLSGIVFSTSTAASTARLAAPIVLAGLGGIFAEKSGVINIGLEGLLIISAFASVYVASVVGIGNAVLGVPAIWVGFLAGIAASTALAAVFGIVCIEFKADQIIAGLAVWLIALGLAPFMSTVFFGGVNTPNLGARVSWRYSAVMVVVATLASWWALNRTAFGKHLRAAGENPKALDTVGVSVSKVRHAGVLLSGVLSGVGGSALALSIGQFVGSGETMVQGKGFIAIVAYLFGNYNPLGTLGAGVLFAGLDAIQIRLQQLGYAIPDTLVQTIPYVVVILVLALVGRTRLPEAAGEHYETED</sequence>
<dbReference type="PANTHER" id="PTHR43370:SF1">
    <property type="entry name" value="GUANOSINE ABC TRANSPORTER PERMEASE PROTEIN NUPQ"/>
    <property type="match status" value="1"/>
</dbReference>
<evidence type="ECO:0000256" key="1">
    <source>
        <dbReference type="ARBA" id="ARBA00004651"/>
    </source>
</evidence>
<evidence type="ECO:0000256" key="5">
    <source>
        <dbReference type="ARBA" id="ARBA00023136"/>
    </source>
</evidence>
<gene>
    <name evidence="7" type="ORF">CK500_03075</name>
</gene>
<dbReference type="Pfam" id="PF02653">
    <property type="entry name" value="BPD_transp_2"/>
    <property type="match status" value="1"/>
</dbReference>
<dbReference type="CDD" id="cd06580">
    <property type="entry name" value="TM_PBP1_transp_TpRbsC_like"/>
    <property type="match status" value="1"/>
</dbReference>
<accession>A0A2A2FIY0</accession>
<feature type="transmembrane region" description="Helical" evidence="6">
    <location>
        <begin position="187"/>
        <end position="205"/>
    </location>
</feature>
<organism evidence="7 8">
    <name type="scientific">Halorubrum salipaludis</name>
    <dbReference type="NCBI Taxonomy" id="2032630"/>
    <lineage>
        <taxon>Archaea</taxon>
        <taxon>Methanobacteriati</taxon>
        <taxon>Methanobacteriota</taxon>
        <taxon>Stenosarchaea group</taxon>
        <taxon>Halobacteria</taxon>
        <taxon>Halobacteriales</taxon>
        <taxon>Haloferacaceae</taxon>
        <taxon>Halorubrum</taxon>
    </lineage>
</organism>
<evidence type="ECO:0000313" key="8">
    <source>
        <dbReference type="Proteomes" id="UP000218083"/>
    </source>
</evidence>